<dbReference type="PANTHER" id="PTHR24064">
    <property type="entry name" value="SOLUTE CARRIER FAMILY 22 MEMBER"/>
    <property type="match status" value="1"/>
</dbReference>
<keyword evidence="4 5" id="KW-0472">Membrane</keyword>
<dbReference type="Pfam" id="PF00083">
    <property type="entry name" value="Sugar_tr"/>
    <property type="match status" value="1"/>
</dbReference>
<dbReference type="InterPro" id="IPR005828">
    <property type="entry name" value="MFS_sugar_transport-like"/>
</dbReference>
<evidence type="ECO:0000256" key="1">
    <source>
        <dbReference type="ARBA" id="ARBA00004141"/>
    </source>
</evidence>
<dbReference type="WBParaSite" id="jg15144">
    <property type="protein sequence ID" value="jg15144"/>
    <property type="gene ID" value="jg15144"/>
</dbReference>
<proteinExistence type="predicted"/>
<dbReference type="GO" id="GO:0016020">
    <property type="term" value="C:membrane"/>
    <property type="evidence" value="ECO:0007669"/>
    <property type="project" value="UniProtKB-SubCell"/>
</dbReference>
<protein>
    <submittedName>
        <fullName evidence="7">Uncharacterized protein</fullName>
    </submittedName>
</protein>
<evidence type="ECO:0000256" key="4">
    <source>
        <dbReference type="ARBA" id="ARBA00023136"/>
    </source>
</evidence>
<sequence>MEFAKNCTVYELCSGNIEFEYNYFHSSALEFDWIFCGSTYWNASFRQSIGLFWQKTSVTVCTYFCISMIVCSALAPIGNCCWLQDSHRLVHRRDSGGCVHLCNGNVATRTTHGTQGILQLGCSSFAAHWFVLYISGLATSKSGMCGVFFAWSLHNHFVFPESPTWLHNKGRLEQMRINERKIASFVGEKYVEVQHEPIVETESFKQLVRDKALFKRISVLWIMWFIAALCGYAIDLNSSNIVGNLFLNQALFSILIALSKAVLVVFDTMRPSFSRRNLHQYSQLVVIISFLVLTLLVLFNQQGVSILIVNLIGTRQCPLQCEPHLWFLFSDCPNRRYSRPISSLPQLFLGAECIPNSGLPGFNQLASLPTNGWLRPKILGVVAVLTTTNQLLELLINLSKDYYYSLVLAIGDWTGGGIGVGENNAYRLDVHIIANGMHKGIAAPDFLYCPTCLEVT</sequence>
<evidence type="ECO:0000256" key="2">
    <source>
        <dbReference type="ARBA" id="ARBA00022692"/>
    </source>
</evidence>
<keyword evidence="2 5" id="KW-0812">Transmembrane</keyword>
<dbReference type="InterPro" id="IPR036259">
    <property type="entry name" value="MFS_trans_sf"/>
</dbReference>
<dbReference type="Proteomes" id="UP000887574">
    <property type="component" value="Unplaced"/>
</dbReference>
<reference evidence="7" key="1">
    <citation type="submission" date="2022-11" db="UniProtKB">
        <authorList>
            <consortium name="WormBaseParasite"/>
        </authorList>
    </citation>
    <scope>IDENTIFICATION</scope>
</reference>
<feature type="transmembrane region" description="Helical" evidence="5">
    <location>
        <begin position="246"/>
        <end position="266"/>
    </location>
</feature>
<dbReference type="Gene3D" id="1.20.1250.20">
    <property type="entry name" value="MFS general substrate transporter like domains"/>
    <property type="match status" value="1"/>
</dbReference>
<evidence type="ECO:0000313" key="7">
    <source>
        <dbReference type="WBParaSite" id="jg15144"/>
    </source>
</evidence>
<dbReference type="GO" id="GO:0022857">
    <property type="term" value="F:transmembrane transporter activity"/>
    <property type="evidence" value="ECO:0007669"/>
    <property type="project" value="InterPro"/>
</dbReference>
<accession>A0A915D402</accession>
<evidence type="ECO:0000256" key="3">
    <source>
        <dbReference type="ARBA" id="ARBA00022989"/>
    </source>
</evidence>
<keyword evidence="6" id="KW-1185">Reference proteome</keyword>
<dbReference type="AlphaFoldDB" id="A0A915D402"/>
<dbReference type="SUPFAM" id="SSF103473">
    <property type="entry name" value="MFS general substrate transporter"/>
    <property type="match status" value="1"/>
</dbReference>
<name>A0A915D402_9BILA</name>
<organism evidence="6 7">
    <name type="scientific">Ditylenchus dipsaci</name>
    <dbReference type="NCBI Taxonomy" id="166011"/>
    <lineage>
        <taxon>Eukaryota</taxon>
        <taxon>Metazoa</taxon>
        <taxon>Ecdysozoa</taxon>
        <taxon>Nematoda</taxon>
        <taxon>Chromadorea</taxon>
        <taxon>Rhabditida</taxon>
        <taxon>Tylenchina</taxon>
        <taxon>Tylenchomorpha</taxon>
        <taxon>Sphaerularioidea</taxon>
        <taxon>Anguinidae</taxon>
        <taxon>Anguininae</taxon>
        <taxon>Ditylenchus</taxon>
    </lineage>
</organism>
<evidence type="ECO:0000256" key="5">
    <source>
        <dbReference type="SAM" id="Phobius"/>
    </source>
</evidence>
<feature type="transmembrane region" description="Helical" evidence="5">
    <location>
        <begin position="278"/>
        <end position="299"/>
    </location>
</feature>
<feature type="transmembrane region" description="Helical" evidence="5">
    <location>
        <begin position="213"/>
        <end position="234"/>
    </location>
</feature>
<keyword evidence="3 5" id="KW-1133">Transmembrane helix</keyword>
<evidence type="ECO:0000313" key="6">
    <source>
        <dbReference type="Proteomes" id="UP000887574"/>
    </source>
</evidence>
<comment type="subcellular location">
    <subcellularLocation>
        <location evidence="1">Membrane</location>
        <topology evidence="1">Multi-pass membrane protein</topology>
    </subcellularLocation>
</comment>